<evidence type="ECO:0000313" key="2">
    <source>
        <dbReference type="EMBL" id="TVY83404.1"/>
    </source>
</evidence>
<sequence length="414" mass="46685">MGNGLSVSSIVDQLHALQPAERSEALDKLYEQAPQQPRSGQPKSKQPHLEAIHIKKFVPEEQKLTEKERSTWNGDPCLFWTSSSYSFLPPENCHEPLRFVLDATTRIEPQSHADCLRRRYLALFWFDCFAARYPEQETAFDHEYRDLGRHILGPAIVDNDARVSSLREQVKAGRKYNMLTRKFEDGILLSLPSSIGWSTLERKLPLDQEKFDTWIEPVIGSIWEEFSKREDIRDLGQRIRQIILQRCFPRHANNSAPPPKRRKTNSTIAAVQKTVSTAPSVAVGSPVSPITQSTLPQAHHIQSCLSSGAVSGSSRHEANYPASQGQNVQATPQDVERIHRNIFSTNLAASVSPRTFIPPLFYAMGNSIPKLMVDRAVSPQARWSENGEFEEVTPQDTGLHQDLVAFKLTLVDTN</sequence>
<feature type="compositionally biased region" description="Polar residues" evidence="1">
    <location>
        <begin position="321"/>
        <end position="331"/>
    </location>
</feature>
<gene>
    <name evidence="2" type="ORF">LSUE1_G002966</name>
</gene>
<evidence type="ECO:0000313" key="3">
    <source>
        <dbReference type="Proteomes" id="UP000469558"/>
    </source>
</evidence>
<name>A0A8T9CI18_9HELO</name>
<dbReference type="EMBL" id="QGMK01000195">
    <property type="protein sequence ID" value="TVY83404.1"/>
    <property type="molecule type" value="Genomic_DNA"/>
</dbReference>
<feature type="region of interest" description="Disordered" evidence="1">
    <location>
        <begin position="23"/>
        <end position="47"/>
    </location>
</feature>
<evidence type="ECO:0000256" key="1">
    <source>
        <dbReference type="SAM" id="MobiDB-lite"/>
    </source>
</evidence>
<proteinExistence type="predicted"/>
<dbReference type="Proteomes" id="UP000469558">
    <property type="component" value="Unassembled WGS sequence"/>
</dbReference>
<dbReference type="AlphaFoldDB" id="A0A8T9CI18"/>
<organism evidence="2 3">
    <name type="scientific">Lachnellula suecica</name>
    <dbReference type="NCBI Taxonomy" id="602035"/>
    <lineage>
        <taxon>Eukaryota</taxon>
        <taxon>Fungi</taxon>
        <taxon>Dikarya</taxon>
        <taxon>Ascomycota</taxon>
        <taxon>Pezizomycotina</taxon>
        <taxon>Leotiomycetes</taxon>
        <taxon>Helotiales</taxon>
        <taxon>Lachnaceae</taxon>
        <taxon>Lachnellula</taxon>
    </lineage>
</organism>
<protein>
    <submittedName>
        <fullName evidence="2">Uncharacterized protein</fullName>
    </submittedName>
</protein>
<keyword evidence="3" id="KW-1185">Reference proteome</keyword>
<feature type="compositionally biased region" description="Polar residues" evidence="1">
    <location>
        <begin position="33"/>
        <end position="44"/>
    </location>
</feature>
<reference evidence="2 3" key="1">
    <citation type="submission" date="2018-05" db="EMBL/GenBank/DDBJ databases">
        <title>Genome sequencing and assembly of the regulated plant pathogen Lachnellula willkommii and related sister species for the development of diagnostic species identification markers.</title>
        <authorList>
            <person name="Giroux E."/>
            <person name="Bilodeau G."/>
        </authorList>
    </citation>
    <scope>NUCLEOTIDE SEQUENCE [LARGE SCALE GENOMIC DNA]</scope>
    <source>
        <strain evidence="2 3">CBS 268.59</strain>
    </source>
</reference>
<comment type="caution">
    <text evidence="2">The sequence shown here is derived from an EMBL/GenBank/DDBJ whole genome shotgun (WGS) entry which is preliminary data.</text>
</comment>
<accession>A0A8T9CI18</accession>
<feature type="region of interest" description="Disordered" evidence="1">
    <location>
        <begin position="306"/>
        <end position="331"/>
    </location>
</feature>
<dbReference type="OrthoDB" id="3563844at2759"/>